<dbReference type="InterPro" id="IPR012263">
    <property type="entry name" value="M_m6A_EcoRV"/>
</dbReference>
<feature type="binding site" evidence="7">
    <location>
        <position position="8"/>
    </location>
    <ligand>
        <name>S-adenosyl-L-methionine</name>
        <dbReference type="ChEBI" id="CHEBI:59789"/>
    </ligand>
</feature>
<comment type="catalytic activity">
    <reaction evidence="6 8">
        <text>a 2'-deoxyadenosine in DNA + S-adenosyl-L-methionine = an N(6)-methyl-2'-deoxyadenosine in DNA + S-adenosyl-L-homocysteine + H(+)</text>
        <dbReference type="Rhea" id="RHEA:15197"/>
        <dbReference type="Rhea" id="RHEA-COMP:12418"/>
        <dbReference type="Rhea" id="RHEA-COMP:12419"/>
        <dbReference type="ChEBI" id="CHEBI:15378"/>
        <dbReference type="ChEBI" id="CHEBI:57856"/>
        <dbReference type="ChEBI" id="CHEBI:59789"/>
        <dbReference type="ChEBI" id="CHEBI:90615"/>
        <dbReference type="ChEBI" id="CHEBI:90616"/>
        <dbReference type="EC" id="2.1.1.72"/>
    </reaction>
</comment>
<dbReference type="Pfam" id="PF02086">
    <property type="entry name" value="MethyltransfD12"/>
    <property type="match status" value="1"/>
</dbReference>
<dbReference type="GO" id="GO:0006298">
    <property type="term" value="P:mismatch repair"/>
    <property type="evidence" value="ECO:0007669"/>
    <property type="project" value="TreeGrafter"/>
</dbReference>
<dbReference type="PANTHER" id="PTHR30481">
    <property type="entry name" value="DNA ADENINE METHYLASE"/>
    <property type="match status" value="1"/>
</dbReference>
<evidence type="ECO:0000256" key="2">
    <source>
        <dbReference type="ARBA" id="ARBA00011900"/>
    </source>
</evidence>
<comment type="caution">
    <text evidence="9">The sequence shown here is derived from an EMBL/GenBank/DDBJ whole genome shotgun (WGS) entry which is preliminary data.</text>
</comment>
<evidence type="ECO:0000256" key="8">
    <source>
        <dbReference type="RuleBase" id="RU361257"/>
    </source>
</evidence>
<gene>
    <name evidence="9" type="ORF">H7I73_24135</name>
</gene>
<name>A0A7X1BTD1_9ENTR</name>
<evidence type="ECO:0000256" key="3">
    <source>
        <dbReference type="ARBA" id="ARBA00022603"/>
    </source>
</evidence>
<evidence type="ECO:0000256" key="7">
    <source>
        <dbReference type="PIRSR" id="PIRSR000398-1"/>
    </source>
</evidence>
<dbReference type="EMBL" id="JACLAG010000010">
    <property type="protein sequence ID" value="MBC2622733.1"/>
    <property type="molecule type" value="Genomic_DNA"/>
</dbReference>
<dbReference type="InterPro" id="IPR029063">
    <property type="entry name" value="SAM-dependent_MTases_sf"/>
</dbReference>
<feature type="binding site" evidence="7">
    <location>
        <position position="53"/>
    </location>
    <ligand>
        <name>S-adenosyl-L-methionine</name>
        <dbReference type="ChEBI" id="CHEBI:59789"/>
    </ligand>
</feature>
<keyword evidence="4 8" id="KW-0808">Transferase</keyword>
<evidence type="ECO:0000256" key="4">
    <source>
        <dbReference type="ARBA" id="ARBA00022679"/>
    </source>
</evidence>
<dbReference type="PRINTS" id="PR00505">
    <property type="entry name" value="D12N6MTFRASE"/>
</dbReference>
<dbReference type="Gene3D" id="3.40.50.150">
    <property type="entry name" value="Vaccinia Virus protein VP39"/>
    <property type="match status" value="1"/>
</dbReference>
<dbReference type="InterPro" id="IPR023095">
    <property type="entry name" value="Ade_MeTrfase_dom_2"/>
</dbReference>
<evidence type="ECO:0000256" key="1">
    <source>
        <dbReference type="ARBA" id="ARBA00006594"/>
    </source>
</evidence>
<dbReference type="GO" id="GO:0043565">
    <property type="term" value="F:sequence-specific DNA binding"/>
    <property type="evidence" value="ECO:0007669"/>
    <property type="project" value="TreeGrafter"/>
</dbReference>
<sequence>MLNPILKWAGGKQRQLQHIFPLMPEGLRLIEPFVGGGSVFTNSDKHGSFLLADVNPDLISMYQMLTVVPELVLQLARVMFDKMNSERGYFAIRSDFNEQQLSGPERAAAFLFLNRHCFNGLMRYNNSGGFNTSFGHYKAPYFPEKEIKAFAKYAHNYVFMLSDFRRTIGLAREGDVVYCDPPYEPMPGQAGFTNYTPDGFKWEDQLGVVEACRAAHRRGAKIVISNSSAPAIEQLYRDAGFTIHHIPRRQSIASNGSSRETTTDILGVLD</sequence>
<accession>A0A7X1BTD1</accession>
<dbReference type="Proteomes" id="UP000548504">
    <property type="component" value="Unassembled WGS sequence"/>
</dbReference>
<dbReference type="GO" id="GO:0009307">
    <property type="term" value="P:DNA restriction-modification system"/>
    <property type="evidence" value="ECO:0007669"/>
    <property type="project" value="InterPro"/>
</dbReference>
<dbReference type="NCBIfam" id="TIGR00571">
    <property type="entry name" value="dam"/>
    <property type="match status" value="1"/>
</dbReference>
<dbReference type="RefSeq" id="WP_185656602.1">
    <property type="nucleotide sequence ID" value="NZ_JACLAG010000010.1"/>
</dbReference>
<dbReference type="AlphaFoldDB" id="A0A7X1BTD1"/>
<dbReference type="GO" id="GO:1904047">
    <property type="term" value="F:S-adenosyl-L-methionine binding"/>
    <property type="evidence" value="ECO:0007669"/>
    <property type="project" value="TreeGrafter"/>
</dbReference>
<keyword evidence="3 8" id="KW-0489">Methyltransferase</keyword>
<feature type="binding site" evidence="7">
    <location>
        <position position="12"/>
    </location>
    <ligand>
        <name>S-adenosyl-L-methionine</name>
        <dbReference type="ChEBI" id="CHEBI:59789"/>
    </ligand>
</feature>
<dbReference type="GO" id="GO:0032259">
    <property type="term" value="P:methylation"/>
    <property type="evidence" value="ECO:0007669"/>
    <property type="project" value="UniProtKB-KW"/>
</dbReference>
<dbReference type="GO" id="GO:0009007">
    <property type="term" value="F:site-specific DNA-methyltransferase (adenine-specific) activity"/>
    <property type="evidence" value="ECO:0007669"/>
    <property type="project" value="UniProtKB-UniRule"/>
</dbReference>
<dbReference type="PIRSF" id="PIRSF000398">
    <property type="entry name" value="M_m6A_EcoRV"/>
    <property type="match status" value="1"/>
</dbReference>
<organism evidence="9 10">
    <name type="scientific">Citrobacter cronae</name>
    <dbReference type="NCBI Taxonomy" id="1748967"/>
    <lineage>
        <taxon>Bacteria</taxon>
        <taxon>Pseudomonadati</taxon>
        <taxon>Pseudomonadota</taxon>
        <taxon>Gammaproteobacteria</taxon>
        <taxon>Enterobacterales</taxon>
        <taxon>Enterobacteriaceae</taxon>
        <taxon>Citrobacter</taxon>
        <taxon>Citrobacter freundii complex</taxon>
    </lineage>
</organism>
<evidence type="ECO:0000256" key="6">
    <source>
        <dbReference type="ARBA" id="ARBA00047942"/>
    </source>
</evidence>
<dbReference type="Gene3D" id="1.10.1020.10">
    <property type="entry name" value="Adenine-specific Methyltransferase, Domain 2"/>
    <property type="match status" value="1"/>
</dbReference>
<dbReference type="EC" id="2.1.1.72" evidence="2 8"/>
<dbReference type="InterPro" id="IPR012327">
    <property type="entry name" value="MeTrfase_D12"/>
</dbReference>
<dbReference type="PANTHER" id="PTHR30481:SF3">
    <property type="entry name" value="DNA ADENINE METHYLASE"/>
    <property type="match status" value="1"/>
</dbReference>
<comment type="similarity">
    <text evidence="1 8">Belongs to the N(4)/N(6)-methyltransferase family.</text>
</comment>
<dbReference type="PROSITE" id="PS00092">
    <property type="entry name" value="N6_MTASE"/>
    <property type="match status" value="1"/>
</dbReference>
<evidence type="ECO:0000313" key="10">
    <source>
        <dbReference type="Proteomes" id="UP000548504"/>
    </source>
</evidence>
<evidence type="ECO:0000313" key="9">
    <source>
        <dbReference type="EMBL" id="MBC2622733.1"/>
    </source>
</evidence>
<keyword evidence="5 8" id="KW-0949">S-adenosyl-L-methionine</keyword>
<dbReference type="SUPFAM" id="SSF53335">
    <property type="entry name" value="S-adenosyl-L-methionine-dependent methyltransferases"/>
    <property type="match status" value="1"/>
</dbReference>
<dbReference type="InterPro" id="IPR002052">
    <property type="entry name" value="DNA_methylase_N6_adenine_CS"/>
</dbReference>
<proteinExistence type="inferred from homology"/>
<reference evidence="9 10" key="1">
    <citation type="submission" date="2020-08" db="EMBL/GenBank/DDBJ databases">
        <title>Emergence and comparative genomics analysis of Citrobacter in Fennec fox imported from North Africa to China.</title>
        <authorList>
            <person name="Zheng B."/>
        </authorList>
    </citation>
    <scope>NUCLEOTIDE SEQUENCE [LARGE SCALE GENOMIC DNA]</scope>
    <source>
        <strain evidence="9 10">FF141</strain>
    </source>
</reference>
<feature type="binding site" evidence="7">
    <location>
        <position position="180"/>
    </location>
    <ligand>
        <name>S-adenosyl-L-methionine</name>
        <dbReference type="ChEBI" id="CHEBI:59789"/>
    </ligand>
</feature>
<evidence type="ECO:0000256" key="5">
    <source>
        <dbReference type="ARBA" id="ARBA00022691"/>
    </source>
</evidence>
<protein>
    <recommendedName>
        <fullName evidence="2 8">Site-specific DNA-methyltransferase (adenine-specific)</fullName>
        <ecNumber evidence="2 8">2.1.1.72</ecNumber>
    </recommendedName>
</protein>